<keyword evidence="4" id="KW-1185">Reference proteome</keyword>
<evidence type="ECO:0000256" key="1">
    <source>
        <dbReference type="SAM" id="MobiDB-lite"/>
    </source>
</evidence>
<feature type="compositionally biased region" description="Gly residues" evidence="1">
    <location>
        <begin position="41"/>
        <end position="65"/>
    </location>
</feature>
<evidence type="ECO:0000256" key="2">
    <source>
        <dbReference type="SAM" id="SignalP"/>
    </source>
</evidence>
<dbReference type="AlphaFoldDB" id="W0I3K8"/>
<name>W0I3K8_9GAMM</name>
<feature type="chain" id="PRO_5004789822" evidence="2">
    <location>
        <begin position="27"/>
        <end position="155"/>
    </location>
</feature>
<evidence type="ECO:0000313" key="4">
    <source>
        <dbReference type="Proteomes" id="UP000019028"/>
    </source>
</evidence>
<dbReference type="EMBL" id="CP006569">
    <property type="protein sequence ID" value="AHF78998.1"/>
    <property type="molecule type" value="Genomic_DNA"/>
</dbReference>
<sequence>MMKKTTLALVMTVFAASSCFSAFSWADGPQGQPSQQQWQQGHGGQGGQGGPGGHGGEHAGGPGGGRGHEGGPHGGPGRPGGERNHFAWNGHDFRRGHPAPERFRGDDYRVYDWHARGLQAPPPGEHWAYIDGNYVLIAAATGIITSIIMSTMLPH</sequence>
<feature type="signal peptide" evidence="2">
    <location>
        <begin position="1"/>
        <end position="26"/>
    </location>
</feature>
<dbReference type="InterPro" id="IPR024572">
    <property type="entry name" value="RcnB"/>
</dbReference>
<proteinExistence type="predicted"/>
<organism evidence="3 4">
    <name type="scientific">Sodalis praecaptivus</name>
    <dbReference type="NCBI Taxonomy" id="1239307"/>
    <lineage>
        <taxon>Bacteria</taxon>
        <taxon>Pseudomonadati</taxon>
        <taxon>Pseudomonadota</taxon>
        <taxon>Gammaproteobacteria</taxon>
        <taxon>Enterobacterales</taxon>
        <taxon>Bruguierivoracaceae</taxon>
        <taxon>Sodalis</taxon>
    </lineage>
</organism>
<dbReference type="RefSeq" id="WP_025424119.1">
    <property type="nucleotide sequence ID" value="NZ_CP006569.1"/>
</dbReference>
<dbReference type="OrthoDB" id="6687316at2"/>
<protein>
    <submittedName>
        <fullName evidence="3">Putative integral membrane protein</fullName>
    </submittedName>
</protein>
<dbReference type="Gene3D" id="3.10.450.160">
    <property type="entry name" value="inner membrane protein cigr"/>
    <property type="match status" value="1"/>
</dbReference>
<dbReference type="KEGG" id="sod:Sant_4042"/>
<feature type="region of interest" description="Disordered" evidence="1">
    <location>
        <begin position="27"/>
        <end position="101"/>
    </location>
</feature>
<evidence type="ECO:0000313" key="3">
    <source>
        <dbReference type="EMBL" id="AHF78998.1"/>
    </source>
</evidence>
<accession>W0I3K8</accession>
<reference evidence="3 4" key="1">
    <citation type="journal article" date="2014" name="Genome Biol. Evol.">
        <title>Genome degeneration and adaptation in a nascent stage of symbiosis.</title>
        <authorList>
            <person name="Oakeson K.F."/>
            <person name="Gil R."/>
            <person name="Clayton A.L."/>
            <person name="Dunn D.M."/>
            <person name="von Niederhausern A.C."/>
            <person name="Hamil C."/>
            <person name="Aoyagi A."/>
            <person name="Duval B."/>
            <person name="Baca A."/>
            <person name="Silva F.J."/>
            <person name="Vallier A."/>
            <person name="Jackson D.G."/>
            <person name="Latorre A."/>
            <person name="Weiss R.B."/>
            <person name="Heddi A."/>
            <person name="Moya A."/>
            <person name="Dale C."/>
        </authorList>
    </citation>
    <scope>NUCLEOTIDE SEQUENCE [LARGE SCALE GENOMIC DNA]</scope>
    <source>
        <strain evidence="3 4">HS1</strain>
    </source>
</reference>
<dbReference type="HOGENOM" id="CLU_102089_0_0_6"/>
<dbReference type="Pfam" id="PF11776">
    <property type="entry name" value="RcnB"/>
    <property type="match status" value="1"/>
</dbReference>
<dbReference type="PROSITE" id="PS51257">
    <property type="entry name" value="PROKAR_LIPOPROTEIN"/>
    <property type="match status" value="1"/>
</dbReference>
<dbReference type="PATRIC" id="fig|1239307.3.peg.4459"/>
<dbReference type="Proteomes" id="UP000019028">
    <property type="component" value="Chromosome"/>
</dbReference>
<gene>
    <name evidence="3" type="ORF">Sant_4042</name>
</gene>
<keyword evidence="2" id="KW-0732">Signal</keyword>
<feature type="compositionally biased region" description="Basic and acidic residues" evidence="1">
    <location>
        <begin position="80"/>
        <end position="101"/>
    </location>
</feature>
<feature type="compositionally biased region" description="Low complexity" evidence="1">
    <location>
        <begin position="27"/>
        <end position="40"/>
    </location>
</feature>